<evidence type="ECO:0000256" key="1">
    <source>
        <dbReference type="SAM" id="Phobius"/>
    </source>
</evidence>
<dbReference type="AlphaFoldDB" id="A0A437PQW7"/>
<reference evidence="2 3" key="1">
    <citation type="submission" date="2019-01" db="EMBL/GenBank/DDBJ databases">
        <authorList>
            <person name="Chen W.-M."/>
        </authorList>
    </citation>
    <scope>NUCLEOTIDE SEQUENCE [LARGE SCALE GENOMIC DNA]</scope>
    <source>
        <strain evidence="2 3">FSY-15</strain>
    </source>
</reference>
<evidence type="ECO:0000313" key="3">
    <source>
        <dbReference type="Proteomes" id="UP000282832"/>
    </source>
</evidence>
<keyword evidence="3" id="KW-1185">Reference proteome</keyword>
<feature type="transmembrane region" description="Helical" evidence="1">
    <location>
        <begin position="30"/>
        <end position="48"/>
    </location>
</feature>
<feature type="transmembrane region" description="Helical" evidence="1">
    <location>
        <begin position="94"/>
        <end position="114"/>
    </location>
</feature>
<dbReference type="Pfam" id="PF15071">
    <property type="entry name" value="TMEM220"/>
    <property type="match status" value="1"/>
</dbReference>
<protein>
    <recommendedName>
        <fullName evidence="4">Transmembrane family 220, helix</fullName>
    </recommendedName>
</protein>
<organism evidence="2 3">
    <name type="scientific">Sandaracinomonas limnophila</name>
    <dbReference type="NCBI Taxonomy" id="1862386"/>
    <lineage>
        <taxon>Bacteria</taxon>
        <taxon>Pseudomonadati</taxon>
        <taxon>Bacteroidota</taxon>
        <taxon>Cytophagia</taxon>
        <taxon>Cytophagales</taxon>
        <taxon>Flectobacillaceae</taxon>
        <taxon>Sandaracinomonas</taxon>
    </lineage>
</organism>
<keyword evidence="1" id="KW-0812">Transmembrane</keyword>
<dbReference type="OrthoDB" id="329078at2"/>
<name>A0A437PQW7_9BACT</name>
<keyword evidence="1" id="KW-1133">Transmembrane helix</keyword>
<feature type="transmembrane region" description="Helical" evidence="1">
    <location>
        <begin position="55"/>
        <end position="74"/>
    </location>
</feature>
<dbReference type="RefSeq" id="WP_127803540.1">
    <property type="nucleotide sequence ID" value="NZ_SACY01000003.1"/>
</dbReference>
<comment type="caution">
    <text evidence="2">The sequence shown here is derived from an EMBL/GenBank/DDBJ whole genome shotgun (WGS) entry which is preliminary data.</text>
</comment>
<dbReference type="EMBL" id="SACY01000003">
    <property type="protein sequence ID" value="RVU24639.1"/>
    <property type="molecule type" value="Genomic_DNA"/>
</dbReference>
<sequence length="123" mass="14145">MKNTMKYLGYLFTLIFLLFAYWQLNDPDPIIWIPPYLISAYIAFRASQEKINCEVLTLATIMSFAAGLQIWTEMDAWEGFITDGLSMKTHNQELAREAVGLWITTLSFVLFYVLNKLSGNKSC</sequence>
<proteinExistence type="predicted"/>
<dbReference type="Proteomes" id="UP000282832">
    <property type="component" value="Unassembled WGS sequence"/>
</dbReference>
<evidence type="ECO:0000313" key="2">
    <source>
        <dbReference type="EMBL" id="RVU24639.1"/>
    </source>
</evidence>
<gene>
    <name evidence="2" type="ORF">EOJ36_06400</name>
</gene>
<feature type="transmembrane region" description="Helical" evidence="1">
    <location>
        <begin position="7"/>
        <end position="24"/>
    </location>
</feature>
<dbReference type="InterPro" id="IPR029377">
    <property type="entry name" value="TMEM220"/>
</dbReference>
<evidence type="ECO:0008006" key="4">
    <source>
        <dbReference type="Google" id="ProtNLM"/>
    </source>
</evidence>
<accession>A0A437PQW7</accession>
<keyword evidence="1" id="KW-0472">Membrane</keyword>